<feature type="transmembrane region" description="Helical" evidence="2">
    <location>
        <begin position="187"/>
        <end position="209"/>
    </location>
</feature>
<name>A0A1E7FG96_9STRA</name>
<evidence type="ECO:0008006" key="6">
    <source>
        <dbReference type="Google" id="ProtNLM"/>
    </source>
</evidence>
<dbReference type="OrthoDB" id="48246at2759"/>
<feature type="chain" id="PRO_5009193071" description="DUF1279 domain-containing protein" evidence="3">
    <location>
        <begin position="32"/>
        <end position="387"/>
    </location>
</feature>
<keyword evidence="2" id="KW-0472">Membrane</keyword>
<dbReference type="Proteomes" id="UP000095751">
    <property type="component" value="Unassembled WGS sequence"/>
</dbReference>
<dbReference type="AlphaFoldDB" id="A0A1E7FG96"/>
<protein>
    <recommendedName>
        <fullName evidence="6">DUF1279 domain-containing protein</fullName>
    </recommendedName>
</protein>
<reference evidence="4 5" key="1">
    <citation type="submission" date="2016-09" db="EMBL/GenBank/DDBJ databases">
        <title>Extensive genetic diversity and differential bi-allelic expression allows diatom success in the polar Southern Ocean.</title>
        <authorList>
            <consortium name="DOE Joint Genome Institute"/>
            <person name="Mock T."/>
            <person name="Otillar R.P."/>
            <person name="Strauss J."/>
            <person name="Dupont C."/>
            <person name="Frickenhaus S."/>
            <person name="Maumus F."/>
            <person name="Mcmullan M."/>
            <person name="Sanges R."/>
            <person name="Schmutz J."/>
            <person name="Toseland A."/>
            <person name="Valas R."/>
            <person name="Veluchamy A."/>
            <person name="Ward B.J."/>
            <person name="Allen A."/>
            <person name="Barry K."/>
            <person name="Falciatore A."/>
            <person name="Ferrante M."/>
            <person name="Fortunato A.E."/>
            <person name="Gloeckner G."/>
            <person name="Gruber A."/>
            <person name="Hipkin R."/>
            <person name="Janech M."/>
            <person name="Kroth P."/>
            <person name="Leese F."/>
            <person name="Lindquist E."/>
            <person name="Lyon B.R."/>
            <person name="Martin J."/>
            <person name="Mayer C."/>
            <person name="Parker M."/>
            <person name="Quesneville H."/>
            <person name="Raymond J."/>
            <person name="Uhlig C."/>
            <person name="Valentin K.U."/>
            <person name="Worden A.Z."/>
            <person name="Armbrust E.V."/>
            <person name="Bowler C."/>
            <person name="Green B."/>
            <person name="Moulton V."/>
            <person name="Van Oosterhout C."/>
            <person name="Grigoriev I."/>
        </authorList>
    </citation>
    <scope>NUCLEOTIDE SEQUENCE [LARGE SCALE GENOMIC DNA]</scope>
    <source>
        <strain evidence="4 5">CCMP1102</strain>
    </source>
</reference>
<dbReference type="EMBL" id="KV784357">
    <property type="protein sequence ID" value="OEU17192.1"/>
    <property type="molecule type" value="Genomic_DNA"/>
</dbReference>
<proteinExistence type="predicted"/>
<gene>
    <name evidence="4" type="ORF">FRACYDRAFT_237606</name>
</gene>
<evidence type="ECO:0000256" key="3">
    <source>
        <dbReference type="SAM" id="SignalP"/>
    </source>
</evidence>
<evidence type="ECO:0000256" key="2">
    <source>
        <dbReference type="SAM" id="Phobius"/>
    </source>
</evidence>
<keyword evidence="2" id="KW-0812">Transmembrane</keyword>
<sequence length="387" mass="43193">MVSSYFCGGRRNNYLCLKAVLFVVTVFLGQCVDESFGFVTTVVPANQQTTRSQTAIITTSVIGSYRSQQQQQQRQQGFNLKHDRGNSIRIGDTRLHNRLLEFLSVYESKIPEELKEEIFKAEANTEAAKDRGQRVALYTTLAIFGIGLASFNGFLTELRSDSPSSLDMSILEQSGFRWVVANPISKFLFINKIGGVFCLLFGGGSGLLAEAEFDTKRLNAEKIYEELERRREQRTKKKQKNTGKVAKRSKKMRQSGKEKKRIAALSEVVMDDDADKISTTTTTATTTAISGSSDNSLDLDKEETPVATVDEETKETSAKEEDQSIFGKMKDLYEQADSMAASQALIMNKNLEDAGVVEKITDASGMRVIGREEAKKFIEKKSKRNKK</sequence>
<accession>A0A1E7FG96</accession>
<evidence type="ECO:0000313" key="4">
    <source>
        <dbReference type="EMBL" id="OEU17192.1"/>
    </source>
</evidence>
<feature type="compositionally biased region" description="Basic and acidic residues" evidence="1">
    <location>
        <begin position="314"/>
        <end position="323"/>
    </location>
</feature>
<keyword evidence="3" id="KW-0732">Signal</keyword>
<evidence type="ECO:0000313" key="5">
    <source>
        <dbReference type="Proteomes" id="UP000095751"/>
    </source>
</evidence>
<evidence type="ECO:0000256" key="1">
    <source>
        <dbReference type="SAM" id="MobiDB-lite"/>
    </source>
</evidence>
<keyword evidence="2" id="KW-1133">Transmembrane helix</keyword>
<keyword evidence="5" id="KW-1185">Reference proteome</keyword>
<feature type="region of interest" description="Disordered" evidence="1">
    <location>
        <begin position="286"/>
        <end position="323"/>
    </location>
</feature>
<feature type="region of interest" description="Disordered" evidence="1">
    <location>
        <begin position="229"/>
        <end position="261"/>
    </location>
</feature>
<feature type="transmembrane region" description="Helical" evidence="2">
    <location>
        <begin position="135"/>
        <end position="155"/>
    </location>
</feature>
<feature type="signal peptide" evidence="3">
    <location>
        <begin position="1"/>
        <end position="31"/>
    </location>
</feature>
<feature type="compositionally biased region" description="Basic residues" evidence="1">
    <location>
        <begin position="232"/>
        <end position="261"/>
    </location>
</feature>
<dbReference type="InParanoid" id="A0A1E7FG96"/>
<organism evidence="4 5">
    <name type="scientific">Fragilariopsis cylindrus CCMP1102</name>
    <dbReference type="NCBI Taxonomy" id="635003"/>
    <lineage>
        <taxon>Eukaryota</taxon>
        <taxon>Sar</taxon>
        <taxon>Stramenopiles</taxon>
        <taxon>Ochrophyta</taxon>
        <taxon>Bacillariophyta</taxon>
        <taxon>Bacillariophyceae</taxon>
        <taxon>Bacillariophycidae</taxon>
        <taxon>Bacillariales</taxon>
        <taxon>Bacillariaceae</taxon>
        <taxon>Fragilariopsis</taxon>
    </lineage>
</organism>
<dbReference type="KEGG" id="fcy:FRACYDRAFT_237606"/>